<evidence type="ECO:0000313" key="1">
    <source>
        <dbReference type="EMBL" id="KAI5625187.1"/>
    </source>
</evidence>
<dbReference type="PANTHER" id="PTHR38706:SF2">
    <property type="match status" value="1"/>
</dbReference>
<dbReference type="EMBL" id="MU551567">
    <property type="protein sequence ID" value="KAI5625187.1"/>
    <property type="molecule type" value="Genomic_DNA"/>
</dbReference>
<reference evidence="1" key="1">
    <citation type="submission" date="2018-07" db="EMBL/GenBank/DDBJ databases">
        <title>Comparative genomics of catfishes provides insights into carnivory and benthic adaptation.</title>
        <authorList>
            <person name="Zhang Y."/>
            <person name="Wang D."/>
            <person name="Peng Z."/>
            <person name="Zheng S."/>
            <person name="Shao F."/>
            <person name="Tao W."/>
        </authorList>
    </citation>
    <scope>NUCLEOTIDE SEQUENCE</scope>
    <source>
        <strain evidence="1">Chongqing</strain>
    </source>
</reference>
<dbReference type="Proteomes" id="UP001205998">
    <property type="component" value="Unassembled WGS sequence"/>
</dbReference>
<organism evidence="1 2">
    <name type="scientific">Silurus asotus</name>
    <name type="common">Amur catfish</name>
    <name type="synonym">Parasilurus asotus</name>
    <dbReference type="NCBI Taxonomy" id="30991"/>
    <lineage>
        <taxon>Eukaryota</taxon>
        <taxon>Metazoa</taxon>
        <taxon>Chordata</taxon>
        <taxon>Craniata</taxon>
        <taxon>Vertebrata</taxon>
        <taxon>Euteleostomi</taxon>
        <taxon>Actinopterygii</taxon>
        <taxon>Neopterygii</taxon>
        <taxon>Teleostei</taxon>
        <taxon>Ostariophysi</taxon>
        <taxon>Siluriformes</taxon>
        <taxon>Siluridae</taxon>
        <taxon>Silurus</taxon>
    </lineage>
</organism>
<evidence type="ECO:0000313" key="2">
    <source>
        <dbReference type="Proteomes" id="UP001205998"/>
    </source>
</evidence>
<protein>
    <submittedName>
        <fullName evidence="1">Uncharacterized protein</fullName>
    </submittedName>
</protein>
<comment type="caution">
    <text evidence="1">The sequence shown here is derived from an EMBL/GenBank/DDBJ whole genome shotgun (WGS) entry which is preliminary data.</text>
</comment>
<name>A0AAD5AZJ3_SILAS</name>
<gene>
    <name evidence="1" type="ORF">C0J50_15302</name>
</gene>
<keyword evidence="2" id="KW-1185">Reference proteome</keyword>
<proteinExistence type="predicted"/>
<sequence>MSNPRTLNELIDLKNSRFGRPPPRHGLKLLYWFANDFLFINNNDRMCWQYNPRSEFFGFHRFKNRMDKNGVKLLPDGNLLYYMVGNLNSPGAEELPDYVQEDFYGYKNENNMDRIIISIVDQSVDRVYVTEHCDRTDFNKEATYLISKELIMMIREMTLEDFLIQTGYSRSLAVLFRSIWREREQENIAQSSQEDEASSFWDDNETTKCCKCVIL</sequence>
<accession>A0AAD5AZJ3</accession>
<dbReference type="AlphaFoldDB" id="A0AAD5AZJ3"/>
<dbReference type="PANTHER" id="PTHR38706">
    <property type="entry name" value="SI:CH211-198C19.1-RELATED"/>
    <property type="match status" value="1"/>
</dbReference>